<protein>
    <submittedName>
        <fullName evidence="3">Uncharacterized protein</fullName>
    </submittedName>
</protein>
<sequence length="184" mass="19679">MKTTSLFFAIASVASVFAAAVPGVTDMSSTAISNNGRQANTAFEQSPANNHRVATADVIQGTSPANSRVATSDVIQGTSPVSKQDTSPTQDEYVSSDFTPFFVESPEEGDIYVTGQVAKIEWINGVDGPFLIRVLTGKIAKSMQPTNVTLRGDGPKGYYDWTVPGYLHDGTYALQFSYKIQGKP</sequence>
<feature type="region of interest" description="Disordered" evidence="1">
    <location>
        <begin position="61"/>
        <end position="90"/>
    </location>
</feature>
<reference evidence="3" key="1">
    <citation type="submission" date="2021-01" db="EMBL/GenBank/DDBJ databases">
        <title>Metabolic potential, ecology and presence of endohyphal bacteria is reflected in genomic diversity of Mucoromycotina.</title>
        <authorList>
            <person name="Muszewska A."/>
            <person name="Okrasinska A."/>
            <person name="Steczkiewicz K."/>
            <person name="Drgas O."/>
            <person name="Orlowska M."/>
            <person name="Perlinska-Lenart U."/>
            <person name="Aleksandrzak-Piekarczyk T."/>
            <person name="Szatraj K."/>
            <person name="Zielenkiewicz U."/>
            <person name="Pilsyk S."/>
            <person name="Malc E."/>
            <person name="Mieczkowski P."/>
            <person name="Kruszewska J.S."/>
            <person name="Biernat P."/>
            <person name="Pawlowska J."/>
        </authorList>
    </citation>
    <scope>NUCLEOTIDE SEQUENCE</scope>
    <source>
        <strain evidence="3">WA0000018081</strain>
    </source>
</reference>
<dbReference type="EMBL" id="JAEPRE010000127">
    <property type="protein sequence ID" value="KAG2231997.1"/>
    <property type="molecule type" value="Genomic_DNA"/>
</dbReference>
<evidence type="ECO:0000313" key="4">
    <source>
        <dbReference type="Proteomes" id="UP000613177"/>
    </source>
</evidence>
<feature type="signal peptide" evidence="2">
    <location>
        <begin position="1"/>
        <end position="18"/>
    </location>
</feature>
<evidence type="ECO:0000256" key="2">
    <source>
        <dbReference type="SAM" id="SignalP"/>
    </source>
</evidence>
<name>A0A8H7VUM0_9FUNG</name>
<dbReference type="Proteomes" id="UP000613177">
    <property type="component" value="Unassembled WGS sequence"/>
</dbReference>
<dbReference type="AlphaFoldDB" id="A0A8H7VUM0"/>
<feature type="chain" id="PRO_5034173084" evidence="2">
    <location>
        <begin position="19"/>
        <end position="184"/>
    </location>
</feature>
<gene>
    <name evidence="3" type="ORF">INT48_004807</name>
</gene>
<comment type="caution">
    <text evidence="3">The sequence shown here is derived from an EMBL/GenBank/DDBJ whole genome shotgun (WGS) entry which is preliminary data.</text>
</comment>
<proteinExistence type="predicted"/>
<evidence type="ECO:0000256" key="1">
    <source>
        <dbReference type="SAM" id="MobiDB-lite"/>
    </source>
</evidence>
<accession>A0A8H7VUM0</accession>
<keyword evidence="2" id="KW-0732">Signal</keyword>
<keyword evidence="4" id="KW-1185">Reference proteome</keyword>
<evidence type="ECO:0000313" key="3">
    <source>
        <dbReference type="EMBL" id="KAG2231997.1"/>
    </source>
</evidence>
<organism evidence="3 4">
    <name type="scientific">Thamnidium elegans</name>
    <dbReference type="NCBI Taxonomy" id="101142"/>
    <lineage>
        <taxon>Eukaryota</taxon>
        <taxon>Fungi</taxon>
        <taxon>Fungi incertae sedis</taxon>
        <taxon>Mucoromycota</taxon>
        <taxon>Mucoromycotina</taxon>
        <taxon>Mucoromycetes</taxon>
        <taxon>Mucorales</taxon>
        <taxon>Mucorineae</taxon>
        <taxon>Mucoraceae</taxon>
        <taxon>Thamnidium</taxon>
    </lineage>
</organism>